<reference evidence="1 2" key="1">
    <citation type="journal article" date="2013" name="Genome Announc.">
        <title>Genome Sequence of Campylobacter showae UNSWCD, Isolated from a Patient with Crohn's Disease.</title>
        <authorList>
            <person name="Tay A.P."/>
            <person name="Kaakoush N.O."/>
            <person name="Deshpande N.P."/>
            <person name="Chen Z."/>
            <person name="Mitchell H."/>
            <person name="Wilkins M.R."/>
        </authorList>
    </citation>
    <scope>NUCLEOTIDE SEQUENCE [LARGE SCALE GENOMIC DNA]</scope>
    <source>
        <strain evidence="1 2">CSUNSWCD</strain>
    </source>
</reference>
<evidence type="ECO:0000313" key="1">
    <source>
        <dbReference type="EMBL" id="EKU10361.1"/>
    </source>
</evidence>
<name>M5IP06_9BACT</name>
<sequence length="40" mass="4627">MIALNLIKFHCDKVESLRFVASNLARKFVLKSDKFYLPGI</sequence>
<dbReference type="PATRIC" id="fig|1244083.3.peg.2132"/>
<evidence type="ECO:0000313" key="2">
    <source>
        <dbReference type="Proteomes" id="UP000011939"/>
    </source>
</evidence>
<accession>M5IP06</accession>
<dbReference type="AlphaFoldDB" id="M5IP06"/>
<proteinExistence type="predicted"/>
<organism evidence="1 2">
    <name type="scientific">Campylobacter showae CSUNSWCD</name>
    <dbReference type="NCBI Taxonomy" id="1244083"/>
    <lineage>
        <taxon>Bacteria</taxon>
        <taxon>Pseudomonadati</taxon>
        <taxon>Campylobacterota</taxon>
        <taxon>Epsilonproteobacteria</taxon>
        <taxon>Campylobacterales</taxon>
        <taxon>Campylobacteraceae</taxon>
        <taxon>Campylobacter</taxon>
    </lineage>
</organism>
<dbReference type="Proteomes" id="UP000011939">
    <property type="component" value="Unassembled WGS sequence"/>
</dbReference>
<protein>
    <submittedName>
        <fullName evidence="1">Uncharacterized protein</fullName>
    </submittedName>
</protein>
<comment type="caution">
    <text evidence="1">The sequence shown here is derived from an EMBL/GenBank/DDBJ whole genome shotgun (WGS) entry which is preliminary data.</text>
</comment>
<dbReference type="EMBL" id="AMZQ01000013">
    <property type="protein sequence ID" value="EKU10361.1"/>
    <property type="molecule type" value="Genomic_DNA"/>
</dbReference>
<dbReference type="STRING" id="1244083.CSUNSWCD_889"/>
<gene>
    <name evidence="1" type="ORF">CSUNSWCD_889</name>
</gene>